<dbReference type="EMBL" id="BARU01040809">
    <property type="protein sequence ID" value="GAH81660.1"/>
    <property type="molecule type" value="Genomic_DNA"/>
</dbReference>
<reference evidence="1" key="1">
    <citation type="journal article" date="2014" name="Front. Microbiol.">
        <title>High frequency of phylogenetically diverse reductive dehalogenase-homologous genes in deep subseafloor sedimentary metagenomes.</title>
        <authorList>
            <person name="Kawai M."/>
            <person name="Futagami T."/>
            <person name="Toyoda A."/>
            <person name="Takaki Y."/>
            <person name="Nishi S."/>
            <person name="Hori S."/>
            <person name="Arai W."/>
            <person name="Tsubouchi T."/>
            <person name="Morono Y."/>
            <person name="Uchiyama I."/>
            <person name="Ito T."/>
            <person name="Fujiyama A."/>
            <person name="Inagaki F."/>
            <person name="Takami H."/>
        </authorList>
    </citation>
    <scope>NUCLEOTIDE SEQUENCE</scope>
    <source>
        <strain evidence="1">Expedition CK06-06</strain>
    </source>
</reference>
<dbReference type="AlphaFoldDB" id="X1JJK1"/>
<proteinExistence type="predicted"/>
<comment type="caution">
    <text evidence="1">The sequence shown here is derived from an EMBL/GenBank/DDBJ whole genome shotgun (WGS) entry which is preliminary data.</text>
</comment>
<sequence length="55" mass="6827">MISVEQYSTLDFIKDLREELRMHSEKLAQFLPERVNRYSDYWLSNLWGYSNKYVY</sequence>
<protein>
    <submittedName>
        <fullName evidence="1">Uncharacterized protein</fullName>
    </submittedName>
</protein>
<organism evidence="1">
    <name type="scientific">marine sediment metagenome</name>
    <dbReference type="NCBI Taxonomy" id="412755"/>
    <lineage>
        <taxon>unclassified sequences</taxon>
        <taxon>metagenomes</taxon>
        <taxon>ecological metagenomes</taxon>
    </lineage>
</organism>
<evidence type="ECO:0000313" key="1">
    <source>
        <dbReference type="EMBL" id="GAH81660.1"/>
    </source>
</evidence>
<gene>
    <name evidence="1" type="ORF">S03H2_63038</name>
</gene>
<accession>X1JJK1</accession>
<name>X1JJK1_9ZZZZ</name>
<feature type="non-terminal residue" evidence="1">
    <location>
        <position position="55"/>
    </location>
</feature>